<gene>
    <name evidence="6" type="ORF">WICANDRAFT_81583</name>
</gene>
<feature type="transmembrane region" description="Helical" evidence="5">
    <location>
        <begin position="64"/>
        <end position="85"/>
    </location>
</feature>
<sequence length="110" mass="11961">MADLSGVFKIVNLTVAGFSSTSIAFLEFRIPPLTHQYASFLFSFLGRGIFYLLIGSLIAHGNAIRIIFGVLVGIVGIAFTALEFIPSISPPENFRTEGHVLADDDEEDII</sequence>
<dbReference type="GeneID" id="30202509"/>
<feature type="transmembrane region" description="Helical" evidence="5">
    <location>
        <begin position="38"/>
        <end position="58"/>
    </location>
</feature>
<proteinExistence type="predicted"/>
<accession>A0A1E3NUE0</accession>
<organism evidence="6 7">
    <name type="scientific">Wickerhamomyces anomalus (strain ATCC 58044 / CBS 1984 / NCYC 433 / NRRL Y-366-8)</name>
    <name type="common">Yeast</name>
    <name type="synonym">Hansenula anomala</name>
    <dbReference type="NCBI Taxonomy" id="683960"/>
    <lineage>
        <taxon>Eukaryota</taxon>
        <taxon>Fungi</taxon>
        <taxon>Dikarya</taxon>
        <taxon>Ascomycota</taxon>
        <taxon>Saccharomycotina</taxon>
        <taxon>Saccharomycetes</taxon>
        <taxon>Phaffomycetales</taxon>
        <taxon>Wickerhamomycetaceae</taxon>
        <taxon>Wickerhamomyces</taxon>
    </lineage>
</organism>
<evidence type="ECO:0000256" key="1">
    <source>
        <dbReference type="ARBA" id="ARBA00004141"/>
    </source>
</evidence>
<dbReference type="PANTHER" id="PTHR28128">
    <property type="entry name" value="GOLGI APPARATUS MEMBRANE PROTEIN TVP15"/>
    <property type="match status" value="1"/>
</dbReference>
<keyword evidence="3 5" id="KW-1133">Transmembrane helix</keyword>
<dbReference type="GO" id="GO:0000139">
    <property type="term" value="C:Golgi membrane"/>
    <property type="evidence" value="ECO:0007669"/>
    <property type="project" value="TreeGrafter"/>
</dbReference>
<dbReference type="OrthoDB" id="423534at2759"/>
<feature type="transmembrane region" description="Helical" evidence="5">
    <location>
        <begin position="6"/>
        <end position="26"/>
    </location>
</feature>
<evidence type="ECO:0000313" key="7">
    <source>
        <dbReference type="Proteomes" id="UP000094112"/>
    </source>
</evidence>
<dbReference type="Pfam" id="PF08507">
    <property type="entry name" value="COPI_assoc"/>
    <property type="match status" value="1"/>
</dbReference>
<keyword evidence="7" id="KW-1185">Reference proteome</keyword>
<evidence type="ECO:0000313" key="6">
    <source>
        <dbReference type="EMBL" id="ODQ56748.1"/>
    </source>
</evidence>
<dbReference type="AlphaFoldDB" id="A0A1E3NUE0"/>
<evidence type="ECO:0000256" key="3">
    <source>
        <dbReference type="ARBA" id="ARBA00022989"/>
    </source>
</evidence>
<keyword evidence="4 5" id="KW-0472">Membrane</keyword>
<dbReference type="GO" id="GO:0016192">
    <property type="term" value="P:vesicle-mediated transport"/>
    <property type="evidence" value="ECO:0007669"/>
    <property type="project" value="TreeGrafter"/>
</dbReference>
<evidence type="ECO:0008006" key="8">
    <source>
        <dbReference type="Google" id="ProtNLM"/>
    </source>
</evidence>
<reference evidence="6 7" key="1">
    <citation type="journal article" date="2016" name="Proc. Natl. Acad. Sci. U.S.A.">
        <title>Comparative genomics of biotechnologically important yeasts.</title>
        <authorList>
            <person name="Riley R."/>
            <person name="Haridas S."/>
            <person name="Wolfe K.H."/>
            <person name="Lopes M.R."/>
            <person name="Hittinger C.T."/>
            <person name="Goeker M."/>
            <person name="Salamov A.A."/>
            <person name="Wisecaver J.H."/>
            <person name="Long T.M."/>
            <person name="Calvey C.H."/>
            <person name="Aerts A.L."/>
            <person name="Barry K.W."/>
            <person name="Choi C."/>
            <person name="Clum A."/>
            <person name="Coughlan A.Y."/>
            <person name="Deshpande S."/>
            <person name="Douglass A.P."/>
            <person name="Hanson S.J."/>
            <person name="Klenk H.-P."/>
            <person name="LaButti K.M."/>
            <person name="Lapidus A."/>
            <person name="Lindquist E.A."/>
            <person name="Lipzen A.M."/>
            <person name="Meier-Kolthoff J.P."/>
            <person name="Ohm R.A."/>
            <person name="Otillar R.P."/>
            <person name="Pangilinan J.L."/>
            <person name="Peng Y."/>
            <person name="Rokas A."/>
            <person name="Rosa C.A."/>
            <person name="Scheuner C."/>
            <person name="Sibirny A.A."/>
            <person name="Slot J.C."/>
            <person name="Stielow J.B."/>
            <person name="Sun H."/>
            <person name="Kurtzman C.P."/>
            <person name="Blackwell M."/>
            <person name="Grigoriev I.V."/>
            <person name="Jeffries T.W."/>
        </authorList>
    </citation>
    <scope>NUCLEOTIDE SEQUENCE [LARGE SCALE GENOMIC DNA]</scope>
    <source>
        <strain evidence="7">ATCC 58044 / CBS 1984 / NCYC 433 / NRRL Y-366-8</strain>
    </source>
</reference>
<dbReference type="RefSeq" id="XP_019035955.1">
    <property type="nucleotide sequence ID" value="XM_019185263.1"/>
</dbReference>
<evidence type="ECO:0000256" key="2">
    <source>
        <dbReference type="ARBA" id="ARBA00022692"/>
    </source>
</evidence>
<dbReference type="PANTHER" id="PTHR28128:SF1">
    <property type="entry name" value="GOLGI APPARATUS MEMBRANE PROTEIN TVP15"/>
    <property type="match status" value="1"/>
</dbReference>
<protein>
    <recommendedName>
        <fullName evidence="8">Golgi apparatus membrane protein TVP15</fullName>
    </recommendedName>
</protein>
<dbReference type="STRING" id="683960.A0A1E3NUE0"/>
<keyword evidence="2 5" id="KW-0812">Transmembrane</keyword>
<dbReference type="EMBL" id="KV454215">
    <property type="protein sequence ID" value="ODQ56748.1"/>
    <property type="molecule type" value="Genomic_DNA"/>
</dbReference>
<comment type="subcellular location">
    <subcellularLocation>
        <location evidence="1">Membrane</location>
        <topology evidence="1">Multi-pass membrane protein</topology>
    </subcellularLocation>
</comment>
<dbReference type="Proteomes" id="UP000094112">
    <property type="component" value="Unassembled WGS sequence"/>
</dbReference>
<evidence type="ECO:0000256" key="5">
    <source>
        <dbReference type="SAM" id="Phobius"/>
    </source>
</evidence>
<name>A0A1E3NUE0_WICAA</name>
<dbReference type="InterPro" id="IPR013714">
    <property type="entry name" value="Golgi_TVP15"/>
</dbReference>
<evidence type="ECO:0000256" key="4">
    <source>
        <dbReference type="ARBA" id="ARBA00023136"/>
    </source>
</evidence>